<dbReference type="Gene3D" id="3.40.50.300">
    <property type="entry name" value="P-loop containing nucleotide triphosphate hydrolases"/>
    <property type="match status" value="1"/>
</dbReference>
<dbReference type="InterPro" id="IPR050206">
    <property type="entry name" value="FtsK/SpoIIIE/SftA"/>
</dbReference>
<feature type="domain" description="FtsK" evidence="6">
    <location>
        <begin position="21"/>
        <end position="215"/>
    </location>
</feature>
<dbReference type="Proteomes" id="UP000095464">
    <property type="component" value="Unassembled WGS sequence"/>
</dbReference>
<sequence length="482" mass="53683">MILKNKAKNPTHAIFGVAPDGSVISAPISTFPHALITGATGAGKSVFINFLLQSVMLVSDPSEVKLIIIDPKGNEFGNYKDLPYMLTNPIIDLRDSATALEYLATEMDYRLQLFQKHGGKKNIEVFNTAIDKGKIKGVEKLPYIILMIDELADLMSQHKSEVEGSIKRLGAKARASGVHMLLATQTPRKEYVDGAIKANVVTKFAMMSANPTESLVTLGETGAEKLRPHGDFLCSIAGGQLQRGQGLLVEDEEILEAFDYLKENYPPPELVEINSALDDTKLKYQKVLAENKGENPDDITMDDIKEEETSSLIMPQAKQSSRSDEERRKAKEQHDKTMAQIEENKKNGDKGSKTVSIDTSKFSFAERNKRRKEKGLEEKTKSSVIPASSSKNKRKQETTQNEQKQEQSKQDEKVSRPKNDENMKVNDEPKTEKKVSHIKDSSSHTERKAKRRPTNSKSSTHSRAKKKTRPTSSSGSPLARKR</sequence>
<dbReference type="PROSITE" id="PS50901">
    <property type="entry name" value="FTSK"/>
    <property type="match status" value="1"/>
</dbReference>
<feature type="compositionally biased region" description="Polar residues" evidence="5">
    <location>
        <begin position="310"/>
        <end position="320"/>
    </location>
</feature>
<dbReference type="CDD" id="cd01127">
    <property type="entry name" value="TrwB_TraG_TraD_VirD4"/>
    <property type="match status" value="1"/>
</dbReference>
<dbReference type="SUPFAM" id="SSF52540">
    <property type="entry name" value="P-loop containing nucleoside triphosphate hydrolases"/>
    <property type="match status" value="1"/>
</dbReference>
<evidence type="ECO:0000313" key="7">
    <source>
        <dbReference type="EMBL" id="OEK58863.1"/>
    </source>
</evidence>
<reference evidence="8" key="1">
    <citation type="submission" date="2015-11" db="EMBL/GenBank/DDBJ databases">
        <title>Genomic diversity of Staphylococcus saprophyticus strains from urinary tract infections, animal surfaces, and fermented foods.</title>
        <authorList>
            <person name="Wolfe B.E."/>
        </authorList>
    </citation>
    <scope>NUCLEOTIDE SEQUENCE [LARGE SCALE GENOMIC DNA]</scope>
    <source>
        <strain evidence="8">738_7</strain>
    </source>
</reference>
<feature type="compositionally biased region" description="Basic and acidic residues" evidence="5">
    <location>
        <begin position="321"/>
        <end position="352"/>
    </location>
</feature>
<protein>
    <recommendedName>
        <fullName evidence="6">FtsK domain-containing protein</fullName>
    </recommendedName>
</protein>
<proteinExistence type="predicted"/>
<evidence type="ECO:0000313" key="8">
    <source>
        <dbReference type="Proteomes" id="UP000095464"/>
    </source>
</evidence>
<evidence type="ECO:0000256" key="2">
    <source>
        <dbReference type="ARBA" id="ARBA00022741"/>
    </source>
</evidence>
<dbReference type="InterPro" id="IPR002543">
    <property type="entry name" value="FtsK_dom"/>
</dbReference>
<dbReference type="GO" id="GO:0005524">
    <property type="term" value="F:ATP binding"/>
    <property type="evidence" value="ECO:0007669"/>
    <property type="project" value="UniProtKB-UniRule"/>
</dbReference>
<feature type="region of interest" description="Disordered" evidence="5">
    <location>
        <begin position="306"/>
        <end position="482"/>
    </location>
</feature>
<comment type="caution">
    <text evidence="7">The sequence shown here is derived from an EMBL/GenBank/DDBJ whole genome shotgun (WGS) entry which is preliminary data.</text>
</comment>
<dbReference type="EMBL" id="LNPX01000004">
    <property type="protein sequence ID" value="OEK58863.1"/>
    <property type="molecule type" value="Genomic_DNA"/>
</dbReference>
<evidence type="ECO:0000256" key="4">
    <source>
        <dbReference type="PROSITE-ProRule" id="PRU00289"/>
    </source>
</evidence>
<feature type="binding site" evidence="4">
    <location>
        <begin position="38"/>
        <end position="45"/>
    </location>
    <ligand>
        <name>ATP</name>
        <dbReference type="ChEBI" id="CHEBI:30616"/>
    </ligand>
</feature>
<keyword evidence="2 4" id="KW-0547">Nucleotide-binding</keyword>
<comment type="subcellular location">
    <subcellularLocation>
        <location evidence="1">Membrane</location>
        <topology evidence="1">Multi-pass membrane protein</topology>
    </subcellularLocation>
</comment>
<evidence type="ECO:0000256" key="1">
    <source>
        <dbReference type="ARBA" id="ARBA00004141"/>
    </source>
</evidence>
<dbReference type="PANTHER" id="PTHR22683">
    <property type="entry name" value="SPORULATION PROTEIN RELATED"/>
    <property type="match status" value="1"/>
</dbReference>
<feature type="compositionally biased region" description="Polar residues" evidence="5">
    <location>
        <begin position="353"/>
        <end position="362"/>
    </location>
</feature>
<accession>A0AAP7LUU0</accession>
<evidence type="ECO:0000256" key="5">
    <source>
        <dbReference type="SAM" id="MobiDB-lite"/>
    </source>
</evidence>
<evidence type="ECO:0000259" key="6">
    <source>
        <dbReference type="PROSITE" id="PS50901"/>
    </source>
</evidence>
<evidence type="ECO:0000256" key="3">
    <source>
        <dbReference type="ARBA" id="ARBA00022840"/>
    </source>
</evidence>
<name>A0AAP7LUU0_9STAP</name>
<feature type="compositionally biased region" description="Basic residues" evidence="5">
    <location>
        <begin position="447"/>
        <end position="469"/>
    </location>
</feature>
<dbReference type="GO" id="GO:0016020">
    <property type="term" value="C:membrane"/>
    <property type="evidence" value="ECO:0007669"/>
    <property type="project" value="UniProtKB-SubCell"/>
</dbReference>
<organism evidence="7 8">
    <name type="scientific">Staphylococcus equorum</name>
    <dbReference type="NCBI Taxonomy" id="246432"/>
    <lineage>
        <taxon>Bacteria</taxon>
        <taxon>Bacillati</taxon>
        <taxon>Bacillota</taxon>
        <taxon>Bacilli</taxon>
        <taxon>Bacillales</taxon>
        <taxon>Staphylococcaceae</taxon>
        <taxon>Staphylococcus</taxon>
    </lineage>
</organism>
<gene>
    <name evidence="7" type="ORF">ASS94_00650</name>
</gene>
<dbReference type="GO" id="GO:0003677">
    <property type="term" value="F:DNA binding"/>
    <property type="evidence" value="ECO:0007669"/>
    <property type="project" value="InterPro"/>
</dbReference>
<dbReference type="AlphaFoldDB" id="A0AAP7LUU0"/>
<dbReference type="RefSeq" id="WP_069854263.1">
    <property type="nucleotide sequence ID" value="NZ_LNPX01000004.1"/>
</dbReference>
<feature type="compositionally biased region" description="Basic and acidic residues" evidence="5">
    <location>
        <begin position="403"/>
        <end position="446"/>
    </location>
</feature>
<dbReference type="Pfam" id="PF01580">
    <property type="entry name" value="FtsK_SpoIIIE"/>
    <property type="match status" value="1"/>
</dbReference>
<dbReference type="PANTHER" id="PTHR22683:SF41">
    <property type="entry name" value="DNA TRANSLOCASE FTSK"/>
    <property type="match status" value="1"/>
</dbReference>
<dbReference type="InterPro" id="IPR027417">
    <property type="entry name" value="P-loop_NTPase"/>
</dbReference>
<keyword evidence="3 4" id="KW-0067">ATP-binding</keyword>